<name>E7GEU4_9FIRM</name>
<dbReference type="GeneID" id="78231498"/>
<organism evidence="1 2">
    <name type="scientific">Coprobacillus cateniformis</name>
    <dbReference type="NCBI Taxonomy" id="100884"/>
    <lineage>
        <taxon>Bacteria</taxon>
        <taxon>Bacillati</taxon>
        <taxon>Bacillota</taxon>
        <taxon>Erysipelotrichia</taxon>
        <taxon>Erysipelotrichales</taxon>
        <taxon>Coprobacillaceae</taxon>
        <taxon>Coprobacillus</taxon>
    </lineage>
</organism>
<gene>
    <name evidence="1" type="ORF">HMPREF9488_03236</name>
</gene>
<dbReference type="HOGENOM" id="CLU_179861_0_0_9"/>
<accession>E7GEU4</accession>
<evidence type="ECO:0000313" key="2">
    <source>
        <dbReference type="Proteomes" id="UP000003157"/>
    </source>
</evidence>
<evidence type="ECO:0000313" key="1">
    <source>
        <dbReference type="EMBL" id="EFW03545.1"/>
    </source>
</evidence>
<dbReference type="Proteomes" id="UP000003157">
    <property type="component" value="Unassembled WGS sequence"/>
</dbReference>
<protein>
    <submittedName>
        <fullName evidence="1">Uncharacterized protein</fullName>
    </submittedName>
</protein>
<sequence>MKRKKKGCRFTRFTKKIFIVSSILFVFGMTITNSYLASSNIHKQKLEDDIHLLEADIDGLNMKKAELSSFQKLREVAYSNGYKYKTAATSFAVVGKNRNGD</sequence>
<dbReference type="RefSeq" id="WP_008790318.1">
    <property type="nucleotide sequence ID" value="NZ_AKCB01000004.1"/>
</dbReference>
<comment type="caution">
    <text evidence="1">The sequence shown here is derived from an EMBL/GenBank/DDBJ whole genome shotgun (WGS) entry which is preliminary data.</text>
</comment>
<dbReference type="STRING" id="100884.GCA_000269565_03756"/>
<dbReference type="AlphaFoldDB" id="E7GEU4"/>
<keyword evidence="2" id="KW-1185">Reference proteome</keyword>
<proteinExistence type="predicted"/>
<reference evidence="1 2" key="1">
    <citation type="submission" date="2010-12" db="EMBL/GenBank/DDBJ databases">
        <title>The Genome Sequence of Coprobacillus sp. strain 29_1.</title>
        <authorList>
            <consortium name="The Broad Institute Genome Sequencing Platform"/>
            <person name="Earl A."/>
            <person name="Ward D."/>
            <person name="Feldgarden M."/>
            <person name="Gevers D."/>
            <person name="Daigneault M."/>
            <person name="Sibley C.D."/>
            <person name="White A."/>
            <person name="Strauss J."/>
            <person name="Allen-Vercoe E."/>
            <person name="Young S.K."/>
            <person name="Zeng Q."/>
            <person name="Gargeya S."/>
            <person name="Fitzgerald M."/>
            <person name="Haas B."/>
            <person name="Abouelleil A."/>
            <person name="Alvarado L."/>
            <person name="Arachchi H.M."/>
            <person name="Berlin A."/>
            <person name="Brown A."/>
            <person name="Chapman S.B."/>
            <person name="Chen Z."/>
            <person name="Dunbar C."/>
            <person name="Freedman E."/>
            <person name="Gearin G."/>
            <person name="Gellesch M."/>
            <person name="Goldberg J."/>
            <person name="Griggs A."/>
            <person name="Gujja S."/>
            <person name="Heilman E."/>
            <person name="Heiman D."/>
            <person name="Howarth C."/>
            <person name="Larson L."/>
            <person name="Lui A."/>
            <person name="MacDonald P.J.P."/>
            <person name="Mehta T."/>
            <person name="Montmayeur A."/>
            <person name="Murphy C."/>
            <person name="Neiman D."/>
            <person name="Pearson M."/>
            <person name="Priest M."/>
            <person name="Roberts A."/>
            <person name="Saif S."/>
            <person name="Shea T."/>
            <person name="Shenoy N."/>
            <person name="Sisk P."/>
            <person name="Stolte C."/>
            <person name="Sykes S."/>
            <person name="White J."/>
            <person name="Yandava C."/>
            <person name="Nusbaum C."/>
            <person name="Birren B."/>
        </authorList>
    </citation>
    <scope>NUCLEOTIDE SEQUENCE [LARGE SCALE GENOMIC DNA]</scope>
    <source>
        <strain evidence="1 2">29_1</strain>
    </source>
</reference>
<dbReference type="EMBL" id="ADKX01000046">
    <property type="protein sequence ID" value="EFW03545.1"/>
    <property type="molecule type" value="Genomic_DNA"/>
</dbReference>